<gene>
    <name evidence="2" type="ORF">LY90DRAFT_504075</name>
</gene>
<feature type="transmembrane region" description="Helical" evidence="1">
    <location>
        <begin position="490"/>
        <end position="511"/>
    </location>
</feature>
<feature type="transmembrane region" description="Helical" evidence="1">
    <location>
        <begin position="463"/>
        <end position="484"/>
    </location>
</feature>
<keyword evidence="1" id="KW-1133">Transmembrane helix</keyword>
<keyword evidence="3" id="KW-1185">Reference proteome</keyword>
<dbReference type="AlphaFoldDB" id="A0A1Y2EGP6"/>
<feature type="transmembrane region" description="Helical" evidence="1">
    <location>
        <begin position="371"/>
        <end position="395"/>
    </location>
</feature>
<dbReference type="EMBL" id="MCOG01000042">
    <property type="protein sequence ID" value="ORY70742.1"/>
    <property type="molecule type" value="Genomic_DNA"/>
</dbReference>
<comment type="caution">
    <text evidence="2">The sequence shown here is derived from an EMBL/GenBank/DDBJ whole genome shotgun (WGS) entry which is preliminary data.</text>
</comment>
<dbReference type="Proteomes" id="UP000193920">
    <property type="component" value="Unassembled WGS sequence"/>
</dbReference>
<proteinExistence type="predicted"/>
<feature type="transmembrane region" description="Helical" evidence="1">
    <location>
        <begin position="302"/>
        <end position="324"/>
    </location>
</feature>
<dbReference type="OrthoDB" id="2021138at2759"/>
<organism evidence="2 3">
    <name type="scientific">Neocallimastix californiae</name>
    <dbReference type="NCBI Taxonomy" id="1754190"/>
    <lineage>
        <taxon>Eukaryota</taxon>
        <taxon>Fungi</taxon>
        <taxon>Fungi incertae sedis</taxon>
        <taxon>Chytridiomycota</taxon>
        <taxon>Chytridiomycota incertae sedis</taxon>
        <taxon>Neocallimastigomycetes</taxon>
        <taxon>Neocallimastigales</taxon>
        <taxon>Neocallimastigaceae</taxon>
        <taxon>Neocallimastix</taxon>
    </lineage>
</organism>
<sequence>MIEDILHRKSPKYDIIIYDNIYTKKFESYFLDLSEHLPQEHLDLYSKSVLSQSCIHNNKWISLPISSVYTILYSNMKYLNKYNKDVPKTWDELIETSKYIVNEEKKINNTNLLGYNGGLNDIELGTCSIYEFIHSCRESYESPFPNLLDNTTINALNLLKRIKNEASSEINKKFVMEEVIFSSIPNLYYDEEVCSVIDCDYYRSFQPVERPIWKTGIFEWDNYSLKFRNHIYEFLYGNKTAAEALQNVIDILKIYNISIHTHDNYVGIIIFILLSIILILIIFSMFIPLFKVFEFYFKIFSYDFWIIYLSGSIVLLYLCFMEYGEISQFKCKLKTAILFFGNYLNQFPFFYELLIYFPLEFKGSKFINDHRLLIIFIYSLINIILIILSFFVPIYSKEIIIDNGKNFKSCRIKDLSGNILNSFLYFMNNINMLLMLYIIFMEWNIQETFIEIKLLSSSVYMNVLLYILLLIFSFIDINNYIFHFVIYENFYILFIISNYVCLFGSRIILAINKKNKNNEKEKNEDRFFIAGNNNKLNHLSSLSNTNSIIQCTNNTIYQYILKYHEKQIESGISNSISETTTTKNTNSIISSF</sequence>
<keyword evidence="1" id="KW-0472">Membrane</keyword>
<accession>A0A1Y2EGP6</accession>
<reference evidence="2 3" key="1">
    <citation type="submission" date="2016-08" db="EMBL/GenBank/DDBJ databases">
        <title>A Parts List for Fungal Cellulosomes Revealed by Comparative Genomics.</title>
        <authorList>
            <consortium name="DOE Joint Genome Institute"/>
            <person name="Haitjema C.H."/>
            <person name="Gilmore S.P."/>
            <person name="Henske J.K."/>
            <person name="Solomon K.V."/>
            <person name="De Groot R."/>
            <person name="Kuo A."/>
            <person name="Mondo S.J."/>
            <person name="Salamov A.A."/>
            <person name="Labutti K."/>
            <person name="Zhao Z."/>
            <person name="Chiniquy J."/>
            <person name="Barry K."/>
            <person name="Brewer H.M."/>
            <person name="Purvine S.O."/>
            <person name="Wright A.T."/>
            <person name="Boxma B."/>
            <person name="Van Alen T."/>
            <person name="Hackstein J.H."/>
            <person name="Baker S.E."/>
            <person name="Grigoriev I.V."/>
            <person name="O'Malley M.A."/>
        </authorList>
    </citation>
    <scope>NUCLEOTIDE SEQUENCE [LARGE SCALE GENOMIC DNA]</scope>
    <source>
        <strain evidence="2 3">G1</strain>
    </source>
</reference>
<evidence type="ECO:0000313" key="3">
    <source>
        <dbReference type="Proteomes" id="UP000193920"/>
    </source>
</evidence>
<protein>
    <recommendedName>
        <fullName evidence="4">Periplasmic binding protein-like II</fullName>
    </recommendedName>
</protein>
<feature type="transmembrane region" description="Helical" evidence="1">
    <location>
        <begin position="423"/>
        <end position="443"/>
    </location>
</feature>
<feature type="transmembrane region" description="Helical" evidence="1">
    <location>
        <begin position="336"/>
        <end position="359"/>
    </location>
</feature>
<name>A0A1Y2EGP6_9FUNG</name>
<keyword evidence="1" id="KW-0812">Transmembrane</keyword>
<evidence type="ECO:0000256" key="1">
    <source>
        <dbReference type="SAM" id="Phobius"/>
    </source>
</evidence>
<dbReference type="SUPFAM" id="SSF53850">
    <property type="entry name" value="Periplasmic binding protein-like II"/>
    <property type="match status" value="1"/>
</dbReference>
<evidence type="ECO:0008006" key="4">
    <source>
        <dbReference type="Google" id="ProtNLM"/>
    </source>
</evidence>
<evidence type="ECO:0000313" key="2">
    <source>
        <dbReference type="EMBL" id="ORY70742.1"/>
    </source>
</evidence>
<dbReference type="Gene3D" id="3.40.190.10">
    <property type="entry name" value="Periplasmic binding protein-like II"/>
    <property type="match status" value="1"/>
</dbReference>
<feature type="transmembrane region" description="Helical" evidence="1">
    <location>
        <begin position="265"/>
        <end position="290"/>
    </location>
</feature>